<dbReference type="AlphaFoldDB" id="A0AA96NPZ8"/>
<accession>A0AA96NPZ8</accession>
<evidence type="ECO:0000256" key="1">
    <source>
        <dbReference type="ARBA" id="ARBA00022723"/>
    </source>
</evidence>
<protein>
    <submittedName>
        <fullName evidence="6">Zinc finger protein</fullName>
    </submittedName>
</protein>
<feature type="region of interest" description="Disordered" evidence="4">
    <location>
        <begin position="1"/>
        <end position="25"/>
    </location>
</feature>
<proteinExistence type="predicted"/>
<keyword evidence="1" id="KW-0479">Metal-binding</keyword>
<dbReference type="EMBL" id="OR485311">
    <property type="protein sequence ID" value="WNT93878.1"/>
    <property type="molecule type" value="Genomic_DNA"/>
</dbReference>
<evidence type="ECO:0000256" key="2">
    <source>
        <dbReference type="ARBA" id="ARBA00022771"/>
    </source>
</evidence>
<feature type="compositionally biased region" description="Basic residues" evidence="4">
    <location>
        <begin position="1"/>
        <end position="20"/>
    </location>
</feature>
<dbReference type="SMART" id="SM01328">
    <property type="entry name" value="zf-3CxxC"/>
    <property type="match status" value="1"/>
</dbReference>
<name>A0AA96NPZ8_9HYPO</name>
<keyword evidence="3" id="KW-0862">Zinc</keyword>
<evidence type="ECO:0000256" key="3">
    <source>
        <dbReference type="ARBA" id="ARBA00022833"/>
    </source>
</evidence>
<evidence type="ECO:0000313" key="6">
    <source>
        <dbReference type="EMBL" id="WNT93878.1"/>
    </source>
</evidence>
<feature type="domain" description="3CxxC-type" evidence="5">
    <location>
        <begin position="61"/>
        <end position="161"/>
    </location>
</feature>
<dbReference type="GO" id="GO:0008270">
    <property type="term" value="F:zinc ion binding"/>
    <property type="evidence" value="ECO:0007669"/>
    <property type="project" value="UniProtKB-KW"/>
</dbReference>
<dbReference type="Pfam" id="PF13695">
    <property type="entry name" value="Zn_ribbon_3CxxC"/>
    <property type="match status" value="1"/>
</dbReference>
<dbReference type="InterPro" id="IPR027377">
    <property type="entry name" value="ZAR1/RTP1-5-like_Znf-3CxxC"/>
</dbReference>
<evidence type="ECO:0000259" key="5">
    <source>
        <dbReference type="SMART" id="SM01328"/>
    </source>
</evidence>
<evidence type="ECO:0000256" key="4">
    <source>
        <dbReference type="SAM" id="MobiDB-lite"/>
    </source>
</evidence>
<gene>
    <name evidence="6" type="primary">antF</name>
</gene>
<sequence length="171" mass="20370">MTKPKSKKPNPRMPQRKPPKPHSMYTNLHSGVLPQLREDGLQFVFHPRDDDENMENEHETYIMGCFVCRNEKCRQQDWPSKKIFTVIRMYAGQRYNARVYHQRCRSCNTLSRPDLDVESYVDRVVYRLRKWSGIHVPESHRQWKDTREPHKKELCEGCRAGRCEAGREGPK</sequence>
<organism evidence="6">
    <name type="scientific">Emericellopsis sp</name>
    <dbReference type="NCBI Taxonomy" id="88752"/>
    <lineage>
        <taxon>Eukaryota</taxon>
        <taxon>Fungi</taxon>
        <taxon>Dikarya</taxon>
        <taxon>Ascomycota</taxon>
        <taxon>Pezizomycotina</taxon>
        <taxon>Sordariomycetes</taxon>
        <taxon>Hypocreomycetidae</taxon>
        <taxon>Hypocreales</taxon>
        <taxon>Bionectriaceae</taxon>
        <taxon>Emericellopsis</taxon>
    </lineage>
</organism>
<keyword evidence="2" id="KW-0863">Zinc-finger</keyword>
<reference evidence="6" key="1">
    <citation type="submission" date="2023-08" db="EMBL/GenBank/DDBJ databases">
        <authorList>
            <person name="Song K."/>
            <person name="Ai Y."/>
            <person name="Wang C."/>
            <person name="Xu Y."/>
        </authorList>
    </citation>
    <scope>NUCLEOTIDE SEQUENCE</scope>
    <source>
        <strain evidence="6">XJ1056</strain>
    </source>
</reference>